<evidence type="ECO:0000313" key="3">
    <source>
        <dbReference type="Proteomes" id="UP000646548"/>
    </source>
</evidence>
<dbReference type="Proteomes" id="UP000646548">
    <property type="component" value="Unassembled WGS sequence"/>
</dbReference>
<name>A0A834F6L5_ORYME</name>
<comment type="caution">
    <text evidence="2">The sequence shown here is derived from an EMBL/GenBank/DDBJ whole genome shotgun (WGS) entry which is preliminary data.</text>
</comment>
<accession>A0A834F6L5</accession>
<protein>
    <submittedName>
        <fullName evidence="2">Uncharacterized protein</fullName>
    </submittedName>
</protein>
<feature type="region of interest" description="Disordered" evidence="1">
    <location>
        <begin position="1"/>
        <end position="25"/>
    </location>
</feature>
<dbReference type="AlphaFoldDB" id="A0A834F6L5"/>
<dbReference type="EMBL" id="WKFB01000448">
    <property type="protein sequence ID" value="KAF6722776.1"/>
    <property type="molecule type" value="Genomic_DNA"/>
</dbReference>
<evidence type="ECO:0000256" key="1">
    <source>
        <dbReference type="SAM" id="MobiDB-lite"/>
    </source>
</evidence>
<proteinExistence type="predicted"/>
<gene>
    <name evidence="2" type="ORF">FQA47_010320</name>
</gene>
<reference evidence="2" key="1">
    <citation type="journal article" name="BMC Genomics">
        <title>Long-read sequencing and de novo genome assembly of marine medaka (Oryzias melastigma).</title>
        <authorList>
            <person name="Liang P."/>
            <person name="Saqib H.S.A."/>
            <person name="Ni X."/>
            <person name="Shen Y."/>
        </authorList>
    </citation>
    <scope>NUCLEOTIDE SEQUENCE</scope>
    <source>
        <strain evidence="2">Bigg-433</strain>
    </source>
</reference>
<sequence length="69" mass="7571">MARLLSDAQPQHLRVLGKHPEPARGKREAITHWVVIADICPGLCPSLLGLAAGVHVHHCERRERQAGPI</sequence>
<evidence type="ECO:0000313" key="2">
    <source>
        <dbReference type="EMBL" id="KAF6722776.1"/>
    </source>
</evidence>
<organism evidence="2 3">
    <name type="scientific">Oryzias melastigma</name>
    <name type="common">Marine medaka</name>
    <dbReference type="NCBI Taxonomy" id="30732"/>
    <lineage>
        <taxon>Eukaryota</taxon>
        <taxon>Metazoa</taxon>
        <taxon>Chordata</taxon>
        <taxon>Craniata</taxon>
        <taxon>Vertebrata</taxon>
        <taxon>Euteleostomi</taxon>
        <taxon>Actinopterygii</taxon>
        <taxon>Neopterygii</taxon>
        <taxon>Teleostei</taxon>
        <taxon>Neoteleostei</taxon>
        <taxon>Acanthomorphata</taxon>
        <taxon>Ovalentaria</taxon>
        <taxon>Atherinomorphae</taxon>
        <taxon>Beloniformes</taxon>
        <taxon>Adrianichthyidae</taxon>
        <taxon>Oryziinae</taxon>
        <taxon>Oryzias</taxon>
    </lineage>
</organism>